<feature type="binding site" evidence="15">
    <location>
        <position position="250"/>
    </location>
    <ligand>
        <name>L-glutamate</name>
        <dbReference type="ChEBI" id="CHEBI:29985"/>
    </ligand>
</feature>
<dbReference type="InterPro" id="IPR015683">
    <property type="entry name" value="Ionotropic_Glu_rcpt"/>
</dbReference>
<evidence type="ECO:0000256" key="2">
    <source>
        <dbReference type="ARBA" id="ARBA00022448"/>
    </source>
</evidence>
<evidence type="ECO:0000259" key="18">
    <source>
        <dbReference type="SMART" id="SM00079"/>
    </source>
</evidence>
<keyword evidence="2" id="KW-0813">Transport</keyword>
<evidence type="ECO:0000256" key="3">
    <source>
        <dbReference type="ARBA" id="ARBA00022475"/>
    </source>
</evidence>
<dbReference type="Gene3D" id="1.10.287.70">
    <property type="match status" value="1"/>
</dbReference>
<keyword evidence="6" id="KW-0770">Synapse</keyword>
<comment type="caution">
    <text evidence="19">The sequence shown here is derived from an EMBL/GenBank/DDBJ whole genome shotgun (WGS) entry which is preliminary data.</text>
</comment>
<evidence type="ECO:0000256" key="5">
    <source>
        <dbReference type="ARBA" id="ARBA00022989"/>
    </source>
</evidence>
<dbReference type="OrthoDB" id="5984008at2759"/>
<sequence length="274" mass="30437">YGTLDRASGQWSGMMRRLIDDENIHFAITDLTITAEREEAVDFTTPFMNLGISILLRKPTKPEPALLAFLLPFSNGVWLCLGLAYLGTSLVLFVVGRLCPEEWQNPYPCIEEPPALENQFTLANALWFNLGAVLQQGSEIAPAAYGSRAVASVWWLFALVITSSYTANLATLLSTETASELIKDVQDLADNDQGIQYGAKAGGATYKFFEQSTNELYQRMYQTMKEQPMPLSNPEGIRKALEDNFAYFAESTTIEYTVERLCDVTSVSAPSLVR</sequence>
<keyword evidence="10" id="KW-0325">Glycoprotein</keyword>
<dbReference type="InterPro" id="IPR019594">
    <property type="entry name" value="Glu/Gly-bd"/>
</dbReference>
<proteinExistence type="inferred from homology"/>
<comment type="similarity">
    <text evidence="1">Belongs to the glutamate-gated ion channel (TC 1.A.10.1) family.</text>
</comment>
<reference evidence="19" key="1">
    <citation type="submission" date="2022-03" db="EMBL/GenBank/DDBJ databases">
        <authorList>
            <person name="Lindestad O."/>
        </authorList>
    </citation>
    <scope>NUCLEOTIDE SEQUENCE</scope>
</reference>
<evidence type="ECO:0000256" key="4">
    <source>
        <dbReference type="ARBA" id="ARBA00022692"/>
    </source>
</evidence>
<evidence type="ECO:0000256" key="1">
    <source>
        <dbReference type="ARBA" id="ARBA00008685"/>
    </source>
</evidence>
<organism evidence="19 20">
    <name type="scientific">Pararge aegeria aegeria</name>
    <dbReference type="NCBI Taxonomy" id="348720"/>
    <lineage>
        <taxon>Eukaryota</taxon>
        <taxon>Metazoa</taxon>
        <taxon>Ecdysozoa</taxon>
        <taxon>Arthropoda</taxon>
        <taxon>Hexapoda</taxon>
        <taxon>Insecta</taxon>
        <taxon>Pterygota</taxon>
        <taxon>Neoptera</taxon>
        <taxon>Endopterygota</taxon>
        <taxon>Lepidoptera</taxon>
        <taxon>Glossata</taxon>
        <taxon>Ditrysia</taxon>
        <taxon>Papilionoidea</taxon>
        <taxon>Nymphalidae</taxon>
        <taxon>Satyrinae</taxon>
        <taxon>Satyrini</taxon>
        <taxon>Parargina</taxon>
        <taxon>Pararge</taxon>
    </lineage>
</organism>
<evidence type="ECO:0000256" key="10">
    <source>
        <dbReference type="ARBA" id="ARBA00023180"/>
    </source>
</evidence>
<feature type="transmembrane region" description="Helical" evidence="17">
    <location>
        <begin position="153"/>
        <end position="173"/>
    </location>
</feature>
<evidence type="ECO:0000256" key="13">
    <source>
        <dbReference type="ARBA" id="ARBA00023303"/>
    </source>
</evidence>
<keyword evidence="3" id="KW-1003">Cell membrane</keyword>
<evidence type="ECO:0000256" key="7">
    <source>
        <dbReference type="ARBA" id="ARBA00023065"/>
    </source>
</evidence>
<dbReference type="FunFam" id="1.10.287.70:FF:000010">
    <property type="entry name" value="Putative glutamate receptor ionotropic kainate 1"/>
    <property type="match status" value="1"/>
</dbReference>
<accession>A0A8S4QYJ5</accession>
<evidence type="ECO:0000256" key="16">
    <source>
        <dbReference type="PIRSR" id="PIRSR601508-2"/>
    </source>
</evidence>
<evidence type="ECO:0000313" key="20">
    <source>
        <dbReference type="Proteomes" id="UP000838756"/>
    </source>
</evidence>
<keyword evidence="13" id="KW-0407">Ion channel</keyword>
<feature type="binding site" evidence="15">
    <location>
        <position position="37"/>
    </location>
    <ligand>
        <name>L-glutamate</name>
        <dbReference type="ChEBI" id="CHEBI:29985"/>
    </ligand>
</feature>
<keyword evidence="4 17" id="KW-0812">Transmembrane</keyword>
<dbReference type="EMBL" id="CAKXAJ010019755">
    <property type="protein sequence ID" value="CAH2218508.1"/>
    <property type="molecule type" value="Genomic_DNA"/>
</dbReference>
<dbReference type="Pfam" id="PF10613">
    <property type="entry name" value="Lig_chan-Glu_bd"/>
    <property type="match status" value="1"/>
</dbReference>
<dbReference type="Gene3D" id="3.40.190.10">
    <property type="entry name" value="Periplasmic binding protein-like II"/>
    <property type="match status" value="1"/>
</dbReference>
<evidence type="ECO:0000256" key="6">
    <source>
        <dbReference type="ARBA" id="ARBA00023018"/>
    </source>
</evidence>
<keyword evidence="9" id="KW-0675">Receptor</keyword>
<dbReference type="GO" id="GO:0038023">
    <property type="term" value="F:signaling receptor activity"/>
    <property type="evidence" value="ECO:0007669"/>
    <property type="project" value="InterPro"/>
</dbReference>
<evidence type="ECO:0000256" key="17">
    <source>
        <dbReference type="SAM" id="Phobius"/>
    </source>
</evidence>
<dbReference type="GO" id="GO:0015276">
    <property type="term" value="F:ligand-gated monoatomic ion channel activity"/>
    <property type="evidence" value="ECO:0007669"/>
    <property type="project" value="InterPro"/>
</dbReference>
<name>A0A8S4QYJ5_9NEOP</name>
<dbReference type="PRINTS" id="PR00177">
    <property type="entry name" value="NMDARECEPTOR"/>
</dbReference>
<keyword evidence="20" id="KW-1185">Reference proteome</keyword>
<feature type="transmembrane region" description="Helical" evidence="17">
    <location>
        <begin position="65"/>
        <end position="86"/>
    </location>
</feature>
<evidence type="ECO:0000256" key="9">
    <source>
        <dbReference type="ARBA" id="ARBA00023170"/>
    </source>
</evidence>
<dbReference type="Proteomes" id="UP000838756">
    <property type="component" value="Unassembled WGS sequence"/>
</dbReference>
<dbReference type="InterPro" id="IPR001508">
    <property type="entry name" value="Iono_Glu_rcpt_met"/>
</dbReference>
<dbReference type="SMART" id="SM00079">
    <property type="entry name" value="PBPe"/>
    <property type="match status" value="1"/>
</dbReference>
<protein>
    <submittedName>
        <fullName evidence="19">Jg2558 protein</fullName>
    </submittedName>
</protein>
<comment type="subcellular location">
    <subcellularLocation>
        <location evidence="14">Postsynaptic cell membrane</location>
        <topology evidence="14">Multi-pass membrane protein</topology>
    </subcellularLocation>
</comment>
<feature type="binding site" evidence="15">
    <location>
        <position position="205"/>
    </location>
    <ligand>
        <name>L-glutamate</name>
        <dbReference type="ChEBI" id="CHEBI:29985"/>
    </ligand>
</feature>
<evidence type="ECO:0000256" key="12">
    <source>
        <dbReference type="ARBA" id="ARBA00023286"/>
    </source>
</evidence>
<dbReference type="InterPro" id="IPR001320">
    <property type="entry name" value="Iontro_rcpt_C"/>
</dbReference>
<dbReference type="Pfam" id="PF00060">
    <property type="entry name" value="Lig_chan"/>
    <property type="match status" value="1"/>
</dbReference>
<feature type="non-terminal residue" evidence="19">
    <location>
        <position position="1"/>
    </location>
</feature>
<keyword evidence="5 17" id="KW-1133">Transmembrane helix</keyword>
<evidence type="ECO:0000256" key="8">
    <source>
        <dbReference type="ARBA" id="ARBA00023136"/>
    </source>
</evidence>
<evidence type="ECO:0000256" key="14">
    <source>
        <dbReference type="ARBA" id="ARBA00034104"/>
    </source>
</evidence>
<keyword evidence="11" id="KW-0628">Postsynaptic cell membrane</keyword>
<dbReference type="AlphaFoldDB" id="A0A8S4QYJ5"/>
<feature type="domain" description="Ionotropic glutamate receptor C-terminal" evidence="18">
    <location>
        <begin position="1"/>
        <end position="270"/>
    </location>
</feature>
<keyword evidence="8 17" id="KW-0472">Membrane</keyword>
<evidence type="ECO:0000256" key="11">
    <source>
        <dbReference type="ARBA" id="ARBA00023257"/>
    </source>
</evidence>
<keyword evidence="7" id="KW-0406">Ion transport</keyword>
<feature type="site" description="Crucial to convey clamshell closure to channel opening" evidence="16">
    <location>
        <position position="182"/>
    </location>
</feature>
<keyword evidence="12" id="KW-1071">Ligand-gated ion channel</keyword>
<evidence type="ECO:0000256" key="15">
    <source>
        <dbReference type="PIRSR" id="PIRSR601508-1"/>
    </source>
</evidence>
<evidence type="ECO:0000313" key="19">
    <source>
        <dbReference type="EMBL" id="CAH2218508.1"/>
    </source>
</evidence>
<dbReference type="PANTHER" id="PTHR18966">
    <property type="entry name" value="IONOTROPIC GLUTAMATE RECEPTOR"/>
    <property type="match status" value="1"/>
</dbReference>
<dbReference type="SUPFAM" id="SSF53850">
    <property type="entry name" value="Periplasmic binding protein-like II"/>
    <property type="match status" value="1"/>
</dbReference>
<gene>
    <name evidence="19" type="primary">jg2558</name>
    <name evidence="19" type="ORF">PAEG_LOCUS6341</name>
</gene>
<dbReference type="GO" id="GO:0045211">
    <property type="term" value="C:postsynaptic membrane"/>
    <property type="evidence" value="ECO:0007669"/>
    <property type="project" value="UniProtKB-SubCell"/>
</dbReference>
<feature type="binding site" evidence="15">
    <location>
        <position position="32"/>
    </location>
    <ligand>
        <name>L-glutamate</name>
        <dbReference type="ChEBI" id="CHEBI:29985"/>
    </ligand>
</feature>